<evidence type="ECO:0000259" key="10">
    <source>
        <dbReference type="Pfam" id="PF04290"/>
    </source>
</evidence>
<dbReference type="OrthoDB" id="8449485at2"/>
<accession>A0A4R0PAW1</accession>
<dbReference type="InterPro" id="IPR055348">
    <property type="entry name" value="DctQ"/>
</dbReference>
<dbReference type="AlphaFoldDB" id="A0A4R0PAW1"/>
<evidence type="ECO:0000256" key="3">
    <source>
        <dbReference type="ARBA" id="ARBA00022475"/>
    </source>
</evidence>
<dbReference type="RefSeq" id="WP_131569528.1">
    <property type="nucleotide sequence ID" value="NZ_JAINFK010000006.1"/>
</dbReference>
<dbReference type="InterPro" id="IPR007387">
    <property type="entry name" value="TRAP_DctQ"/>
</dbReference>
<comment type="similarity">
    <text evidence="8 9">Belongs to the TRAP transporter small permease family.</text>
</comment>
<dbReference type="PANTHER" id="PTHR35011">
    <property type="entry name" value="2,3-DIKETO-L-GULONATE TRAP TRANSPORTER SMALL PERMEASE PROTEIN YIAM"/>
    <property type="match status" value="1"/>
</dbReference>
<comment type="function">
    <text evidence="9">Part of the tripartite ATP-independent periplasmic (TRAP) transport system.</text>
</comment>
<proteinExistence type="inferred from homology"/>
<evidence type="ECO:0000256" key="1">
    <source>
        <dbReference type="ARBA" id="ARBA00004429"/>
    </source>
</evidence>
<evidence type="ECO:0000313" key="12">
    <source>
        <dbReference type="Proteomes" id="UP000291301"/>
    </source>
</evidence>
<evidence type="ECO:0000256" key="9">
    <source>
        <dbReference type="RuleBase" id="RU369079"/>
    </source>
</evidence>
<evidence type="ECO:0000256" key="2">
    <source>
        <dbReference type="ARBA" id="ARBA00022448"/>
    </source>
</evidence>
<keyword evidence="5 9" id="KW-0812">Transmembrane</keyword>
<keyword evidence="6 9" id="KW-1133">Transmembrane helix</keyword>
<dbReference type="GO" id="GO:0005886">
    <property type="term" value="C:plasma membrane"/>
    <property type="evidence" value="ECO:0007669"/>
    <property type="project" value="UniProtKB-SubCell"/>
</dbReference>
<keyword evidence="3" id="KW-1003">Cell membrane</keyword>
<dbReference type="GO" id="GO:0015740">
    <property type="term" value="P:C4-dicarboxylate transport"/>
    <property type="evidence" value="ECO:0007669"/>
    <property type="project" value="TreeGrafter"/>
</dbReference>
<comment type="caution">
    <text evidence="11">The sequence shown here is derived from an EMBL/GenBank/DDBJ whole genome shotgun (WGS) entry which is preliminary data.</text>
</comment>
<evidence type="ECO:0000256" key="7">
    <source>
        <dbReference type="ARBA" id="ARBA00023136"/>
    </source>
</evidence>
<evidence type="ECO:0000256" key="4">
    <source>
        <dbReference type="ARBA" id="ARBA00022519"/>
    </source>
</evidence>
<evidence type="ECO:0000256" key="5">
    <source>
        <dbReference type="ARBA" id="ARBA00022692"/>
    </source>
</evidence>
<reference evidence="11 12" key="1">
    <citation type="journal article" date="2015" name="Antonie Van Leeuwenhoek">
        <title>Oricola cellulosilytica gen. nov., sp. nov., a cellulose-degrading bacterium of the family Phyllobacteriaceae isolated from surface seashore water, and emended descriptions of Mesorhizobium loti and Phyllobacterium myrsinacearum.</title>
        <authorList>
            <person name="Hameed A."/>
            <person name="Shahina M."/>
            <person name="Lai W.A."/>
            <person name="Lin S.Y."/>
            <person name="Young L.S."/>
            <person name="Liu Y.C."/>
            <person name="Hsu Y.H."/>
            <person name="Young C.C."/>
        </authorList>
    </citation>
    <scope>NUCLEOTIDE SEQUENCE [LARGE SCALE GENOMIC DNA]</scope>
    <source>
        <strain evidence="11 12">KCTC 52183</strain>
    </source>
</reference>
<feature type="transmembrane region" description="Helical" evidence="9">
    <location>
        <begin position="7"/>
        <end position="31"/>
    </location>
</feature>
<evidence type="ECO:0000256" key="6">
    <source>
        <dbReference type="ARBA" id="ARBA00022989"/>
    </source>
</evidence>
<dbReference type="Proteomes" id="UP000291301">
    <property type="component" value="Unassembled WGS sequence"/>
</dbReference>
<sequence>MALKRALDVFLATASGAILALVAGAVIWQVVTRYILGIPSTSTSEIARLLFMWLALLSGAYAFGQKRHLAIDFLPQTLTGRSRTAAEATILAIVAIFAGLVMVRGGSDLVLRTLMSGQITPTLGLPMGWIYAAIPVAGGAILFYCLWFARGLARGEDDGILPSSDSNTTG</sequence>
<keyword evidence="7 9" id="KW-0472">Membrane</keyword>
<keyword evidence="4 9" id="KW-0997">Cell inner membrane</keyword>
<gene>
    <name evidence="11" type="ORF">E0D97_12785</name>
</gene>
<dbReference type="Pfam" id="PF04290">
    <property type="entry name" value="DctQ"/>
    <property type="match status" value="1"/>
</dbReference>
<feature type="transmembrane region" description="Helical" evidence="9">
    <location>
        <begin position="46"/>
        <end position="64"/>
    </location>
</feature>
<organism evidence="11 12">
    <name type="scientific">Oricola cellulosilytica</name>
    <dbReference type="NCBI Taxonomy" id="1429082"/>
    <lineage>
        <taxon>Bacteria</taxon>
        <taxon>Pseudomonadati</taxon>
        <taxon>Pseudomonadota</taxon>
        <taxon>Alphaproteobacteria</taxon>
        <taxon>Hyphomicrobiales</taxon>
        <taxon>Ahrensiaceae</taxon>
        <taxon>Oricola</taxon>
    </lineage>
</organism>
<comment type="subcellular location">
    <subcellularLocation>
        <location evidence="1 9">Cell inner membrane</location>
        <topology evidence="1 9">Multi-pass membrane protein</topology>
    </subcellularLocation>
</comment>
<dbReference type="GO" id="GO:0022857">
    <property type="term" value="F:transmembrane transporter activity"/>
    <property type="evidence" value="ECO:0007669"/>
    <property type="project" value="UniProtKB-UniRule"/>
</dbReference>
<feature type="transmembrane region" description="Helical" evidence="9">
    <location>
        <begin position="85"/>
        <end position="107"/>
    </location>
</feature>
<keyword evidence="12" id="KW-1185">Reference proteome</keyword>
<comment type="subunit">
    <text evidence="9">The complex comprises the extracytoplasmic solute receptor protein and the two transmembrane proteins.</text>
</comment>
<protein>
    <recommendedName>
        <fullName evidence="9">TRAP transporter small permease protein</fullName>
    </recommendedName>
</protein>
<name>A0A4R0PAW1_9HYPH</name>
<keyword evidence="2 9" id="KW-0813">Transport</keyword>
<feature type="transmembrane region" description="Helical" evidence="9">
    <location>
        <begin position="127"/>
        <end position="149"/>
    </location>
</feature>
<dbReference type="EMBL" id="SJST01000005">
    <property type="protein sequence ID" value="TCD13360.1"/>
    <property type="molecule type" value="Genomic_DNA"/>
</dbReference>
<feature type="domain" description="Tripartite ATP-independent periplasmic transporters DctQ component" evidence="10">
    <location>
        <begin position="23"/>
        <end position="147"/>
    </location>
</feature>
<evidence type="ECO:0000256" key="8">
    <source>
        <dbReference type="ARBA" id="ARBA00038436"/>
    </source>
</evidence>
<evidence type="ECO:0000313" key="11">
    <source>
        <dbReference type="EMBL" id="TCD13360.1"/>
    </source>
</evidence>
<dbReference type="PANTHER" id="PTHR35011:SF2">
    <property type="entry name" value="2,3-DIKETO-L-GULONATE TRAP TRANSPORTER SMALL PERMEASE PROTEIN YIAM"/>
    <property type="match status" value="1"/>
</dbReference>